<gene>
    <name evidence="1" type="ORF">GND95_08815</name>
</gene>
<dbReference type="Proteomes" id="UP000483018">
    <property type="component" value="Unassembled WGS sequence"/>
</dbReference>
<reference evidence="1 2" key="1">
    <citation type="submission" date="2019-12" db="EMBL/GenBank/DDBJ databases">
        <title>Defluviitalea raffinosedens, isolated from a biogas fermenter, genome sequencing and characterization.</title>
        <authorList>
            <person name="Rettenmaier R."/>
            <person name="Schneider M."/>
            <person name="Neuhaus K."/>
            <person name="Liebl W."/>
            <person name="Zverlov V."/>
        </authorList>
    </citation>
    <scope>NUCLEOTIDE SEQUENCE [LARGE SCALE GENOMIC DNA]</scope>
    <source>
        <strain evidence="1 2">249c-K6</strain>
    </source>
</reference>
<protein>
    <submittedName>
        <fullName evidence="1">Uncharacterized protein</fullName>
    </submittedName>
</protein>
<name>A0A7C8HGD8_9FIRM</name>
<evidence type="ECO:0000313" key="1">
    <source>
        <dbReference type="EMBL" id="KAE9633745.1"/>
    </source>
</evidence>
<dbReference type="RefSeq" id="WP_158740534.1">
    <property type="nucleotide sequence ID" value="NZ_WSLF01000007.1"/>
</dbReference>
<keyword evidence="2" id="KW-1185">Reference proteome</keyword>
<dbReference type="AlphaFoldDB" id="A0A7C8HGD8"/>
<dbReference type="EMBL" id="WSLF01000007">
    <property type="protein sequence ID" value="KAE9633745.1"/>
    <property type="molecule type" value="Genomic_DNA"/>
</dbReference>
<organism evidence="1 2">
    <name type="scientific">Defluviitalea raffinosedens</name>
    <dbReference type="NCBI Taxonomy" id="1450156"/>
    <lineage>
        <taxon>Bacteria</taxon>
        <taxon>Bacillati</taxon>
        <taxon>Bacillota</taxon>
        <taxon>Clostridia</taxon>
        <taxon>Lachnospirales</taxon>
        <taxon>Defluviitaleaceae</taxon>
        <taxon>Defluviitalea</taxon>
    </lineage>
</organism>
<proteinExistence type="predicted"/>
<sequence>METILSAKRIAILETMREELAEKIASNQFPQNDLLNKAYEEIEDAFRKAIIAEAKFLTSLK</sequence>
<comment type="caution">
    <text evidence="1">The sequence shown here is derived from an EMBL/GenBank/DDBJ whole genome shotgun (WGS) entry which is preliminary data.</text>
</comment>
<accession>A0A7C8HGD8</accession>
<evidence type="ECO:0000313" key="2">
    <source>
        <dbReference type="Proteomes" id="UP000483018"/>
    </source>
</evidence>